<comment type="caution">
    <text evidence="3">The sequence shown here is derived from an EMBL/GenBank/DDBJ whole genome shotgun (WGS) entry which is preliminary data.</text>
</comment>
<dbReference type="EMBL" id="JOKH01000003">
    <property type="protein sequence ID" value="KEQ17224.1"/>
    <property type="molecule type" value="Genomic_DNA"/>
</dbReference>
<feature type="compositionally biased region" description="Basic and acidic residues" evidence="1">
    <location>
        <begin position="71"/>
        <end position="82"/>
    </location>
</feature>
<gene>
    <name evidence="3" type="ORF">GZ78_15445</name>
    <name evidence="2" type="ORF">GZ78_22865</name>
</gene>
<feature type="region of interest" description="Disordered" evidence="1">
    <location>
        <begin position="1"/>
        <end position="91"/>
    </location>
</feature>
<dbReference type="RefSeq" id="WP_034837254.1">
    <property type="nucleotide sequence ID" value="NZ_JOKH01000003.1"/>
</dbReference>
<organism evidence="3 4">
    <name type="scientific">Endozoicomonas numazuensis</name>
    <dbReference type="NCBI Taxonomy" id="1137799"/>
    <lineage>
        <taxon>Bacteria</taxon>
        <taxon>Pseudomonadati</taxon>
        <taxon>Pseudomonadota</taxon>
        <taxon>Gammaproteobacteria</taxon>
        <taxon>Oceanospirillales</taxon>
        <taxon>Endozoicomonadaceae</taxon>
        <taxon>Endozoicomonas</taxon>
    </lineage>
</organism>
<sequence length="91" mass="10346">MKINPSSTSTSLDYGENPNKSSGDQDKGAQQGDDEYQPIVPHEEGGPESARNLRSRKTSKKRKKKQSKARKLAERWARQKEENENEEDSEI</sequence>
<reference evidence="3 4" key="1">
    <citation type="submission" date="2014-06" db="EMBL/GenBank/DDBJ databases">
        <title>Whole Genome Sequences of Three Symbiotic Endozoicomonas Bacteria.</title>
        <authorList>
            <person name="Neave M.J."/>
            <person name="Apprill A."/>
            <person name="Voolstra C.R."/>
        </authorList>
    </citation>
    <scope>NUCLEOTIDE SEQUENCE [LARGE SCALE GENOMIC DNA]</scope>
    <source>
        <strain evidence="3 4">DSM 25634</strain>
    </source>
</reference>
<proteinExistence type="predicted"/>
<protein>
    <submittedName>
        <fullName evidence="3">Uncharacterized protein</fullName>
    </submittedName>
</protein>
<dbReference type="EMBL" id="JOKH01000005">
    <property type="protein sequence ID" value="KEQ16656.1"/>
    <property type="molecule type" value="Genomic_DNA"/>
</dbReference>
<evidence type="ECO:0000313" key="3">
    <source>
        <dbReference type="EMBL" id="KEQ17224.1"/>
    </source>
</evidence>
<evidence type="ECO:0000313" key="2">
    <source>
        <dbReference type="EMBL" id="KEQ16656.1"/>
    </source>
</evidence>
<evidence type="ECO:0000313" key="4">
    <source>
        <dbReference type="Proteomes" id="UP000028073"/>
    </source>
</evidence>
<dbReference type="Proteomes" id="UP000028073">
    <property type="component" value="Unassembled WGS sequence"/>
</dbReference>
<feature type="compositionally biased region" description="Basic residues" evidence="1">
    <location>
        <begin position="53"/>
        <end position="70"/>
    </location>
</feature>
<name>A0A081NFK1_9GAMM</name>
<feature type="compositionally biased region" description="Polar residues" evidence="1">
    <location>
        <begin position="1"/>
        <end position="22"/>
    </location>
</feature>
<evidence type="ECO:0000256" key="1">
    <source>
        <dbReference type="SAM" id="MobiDB-lite"/>
    </source>
</evidence>
<dbReference type="AlphaFoldDB" id="A0A081NFK1"/>
<accession>A0A081NFK1</accession>
<keyword evidence="4" id="KW-1185">Reference proteome</keyword>